<name>S0FTY0_RUMCE</name>
<dbReference type="STRING" id="1195236.CTER_1970"/>
<dbReference type="AlphaFoldDB" id="S0FTY0"/>
<reference evidence="4 5" key="1">
    <citation type="journal article" date="2013" name="Genome Announc.">
        <title>Draft Genome Sequence of the Cellulolytic, Mesophilic, Anaerobic Bacterium Clostridium termitidis Strain CT1112 (DSM 5398).</title>
        <authorList>
            <person name="Lal S."/>
            <person name="Ramachandran U."/>
            <person name="Zhang X."/>
            <person name="Munir R."/>
            <person name="Sparling R."/>
            <person name="Levin D.B."/>
        </authorList>
    </citation>
    <scope>NUCLEOTIDE SEQUENCE [LARGE SCALE GENOMIC DNA]</scope>
    <source>
        <strain evidence="4 5">CT1112</strain>
    </source>
</reference>
<gene>
    <name evidence="4" type="ORF">CTER_1970</name>
</gene>
<dbReference type="Pfam" id="PF00534">
    <property type="entry name" value="Glycos_transf_1"/>
    <property type="match status" value="1"/>
</dbReference>
<comment type="caution">
    <text evidence="4">The sequence shown here is derived from an EMBL/GenBank/DDBJ whole genome shotgun (WGS) entry which is preliminary data.</text>
</comment>
<accession>S0FTY0</accession>
<protein>
    <submittedName>
        <fullName evidence="4">Glycosyltransferase</fullName>
    </submittedName>
</protein>
<dbReference type="Gene3D" id="3.40.50.2000">
    <property type="entry name" value="Glycogen Phosphorylase B"/>
    <property type="match status" value="2"/>
</dbReference>
<dbReference type="PANTHER" id="PTHR46401">
    <property type="entry name" value="GLYCOSYLTRANSFERASE WBBK-RELATED"/>
    <property type="match status" value="1"/>
</dbReference>
<evidence type="ECO:0000313" key="5">
    <source>
        <dbReference type="Proteomes" id="UP000014155"/>
    </source>
</evidence>
<dbReference type="PANTHER" id="PTHR46401:SF2">
    <property type="entry name" value="GLYCOSYLTRANSFERASE WBBK-RELATED"/>
    <property type="match status" value="1"/>
</dbReference>
<evidence type="ECO:0000259" key="2">
    <source>
        <dbReference type="Pfam" id="PF00534"/>
    </source>
</evidence>
<feature type="domain" description="Glycosyl transferase family 1" evidence="2">
    <location>
        <begin position="188"/>
        <end position="343"/>
    </location>
</feature>
<keyword evidence="5" id="KW-1185">Reference proteome</keyword>
<dbReference type="GO" id="GO:0016757">
    <property type="term" value="F:glycosyltransferase activity"/>
    <property type="evidence" value="ECO:0007669"/>
    <property type="project" value="InterPro"/>
</dbReference>
<feature type="domain" description="Glycosyltransferase subfamily 4-like N-terminal" evidence="3">
    <location>
        <begin position="16"/>
        <end position="175"/>
    </location>
</feature>
<dbReference type="EMBL" id="AORV01000031">
    <property type="protein sequence ID" value="EMS71968.1"/>
    <property type="molecule type" value="Genomic_DNA"/>
</dbReference>
<evidence type="ECO:0000313" key="4">
    <source>
        <dbReference type="EMBL" id="EMS71968.1"/>
    </source>
</evidence>
<evidence type="ECO:0000259" key="3">
    <source>
        <dbReference type="Pfam" id="PF13439"/>
    </source>
</evidence>
<keyword evidence="1 4" id="KW-0808">Transferase</keyword>
<dbReference type="SUPFAM" id="SSF53756">
    <property type="entry name" value="UDP-Glycosyltransferase/glycogen phosphorylase"/>
    <property type="match status" value="1"/>
</dbReference>
<evidence type="ECO:0000256" key="1">
    <source>
        <dbReference type="ARBA" id="ARBA00022679"/>
    </source>
</evidence>
<dbReference type="Proteomes" id="UP000014155">
    <property type="component" value="Unassembled WGS sequence"/>
</dbReference>
<dbReference type="InterPro" id="IPR028098">
    <property type="entry name" value="Glyco_trans_4-like_N"/>
</dbReference>
<sequence>MKIAMIGQKGIPSRAGGIEIHVEEISKRLACLGYEVEVYCRKNYCDMAPKNKKYCGTALKFTPFINTKHLDAITHTFTATIHALLSGCDIFHYHALGPSTLSFLPRIFGKKVVCTVHGLDWQRGKWGRLASAYLKFGEYAAAKFSHKLISVSKNLANYYKEKYGKDAVYIPNGVERPDMLKPLIIKEKYGLDYNEYILFLARIVPEKGAHYLIEAYKRADTDKKLVIAGGLSHSSDYGRQLEELSRDNENIIFTGFVRDRELAELYSNAYFYVLPSDVEGLPISLLEAMSYGCCCLVSDITENTDVIGTMGYSFEKSQVEDLSSKIDLLIKDKSKVENVRKRASAYILHKYNWDRIAVETKNIYKSLSKSGKKAERRLQGGGKSQNLN</sequence>
<dbReference type="CDD" id="cd03801">
    <property type="entry name" value="GT4_PimA-like"/>
    <property type="match status" value="1"/>
</dbReference>
<dbReference type="Pfam" id="PF13439">
    <property type="entry name" value="Glyco_transf_4"/>
    <property type="match status" value="1"/>
</dbReference>
<dbReference type="InterPro" id="IPR001296">
    <property type="entry name" value="Glyco_trans_1"/>
</dbReference>
<organism evidence="4 5">
    <name type="scientific">Ruminiclostridium cellobioparum subsp. termitidis CT1112</name>
    <dbReference type="NCBI Taxonomy" id="1195236"/>
    <lineage>
        <taxon>Bacteria</taxon>
        <taxon>Bacillati</taxon>
        <taxon>Bacillota</taxon>
        <taxon>Clostridia</taxon>
        <taxon>Eubacteriales</taxon>
        <taxon>Oscillospiraceae</taxon>
        <taxon>Ruminiclostridium</taxon>
    </lineage>
</organism>
<dbReference type="RefSeq" id="WP_004625477.1">
    <property type="nucleotide sequence ID" value="NZ_AORV01000031.1"/>
</dbReference>
<dbReference type="eggNOG" id="COG0438">
    <property type="taxonomic scope" value="Bacteria"/>
</dbReference>
<proteinExistence type="predicted"/>
<dbReference type="PATRIC" id="fig|1195236.3.peg.2270"/>